<evidence type="ECO:0000313" key="1">
    <source>
        <dbReference type="EMBL" id="MTV37852.1"/>
    </source>
</evidence>
<dbReference type="EMBL" id="WNKY01000008">
    <property type="protein sequence ID" value="MTV37852.1"/>
    <property type="molecule type" value="Genomic_DNA"/>
</dbReference>
<accession>A0A6L6PFS8</accession>
<dbReference type="Gene3D" id="3.10.450.530">
    <property type="entry name" value="Ribonuclease toxin, BrnT, of type II toxin-antitoxin system"/>
    <property type="match status" value="1"/>
</dbReference>
<dbReference type="InterPro" id="IPR007460">
    <property type="entry name" value="BrnT_toxin"/>
</dbReference>
<evidence type="ECO:0000313" key="2">
    <source>
        <dbReference type="Proteomes" id="UP000475582"/>
    </source>
</evidence>
<dbReference type="InterPro" id="IPR038573">
    <property type="entry name" value="BrnT_sf"/>
</dbReference>
<name>A0A6L6PFS8_9BURK</name>
<dbReference type="RefSeq" id="WP_371866173.1">
    <property type="nucleotide sequence ID" value="NZ_WNKY01000008.1"/>
</dbReference>
<dbReference type="Pfam" id="PF04365">
    <property type="entry name" value="BrnT_toxin"/>
    <property type="match status" value="1"/>
</dbReference>
<dbReference type="AlphaFoldDB" id="A0A6L6PFS8"/>
<protein>
    <submittedName>
        <fullName evidence="1">BrnT family toxin</fullName>
    </submittedName>
</protein>
<keyword evidence="2" id="KW-1185">Reference proteome</keyword>
<comment type="caution">
    <text evidence="1">The sequence shown here is derived from an EMBL/GenBank/DDBJ whole genome shotgun (WGS) entry which is preliminary data.</text>
</comment>
<organism evidence="1 2">
    <name type="scientific">Duganella radicis</name>
    <dbReference type="NCBI Taxonomy" id="551988"/>
    <lineage>
        <taxon>Bacteria</taxon>
        <taxon>Pseudomonadati</taxon>
        <taxon>Pseudomonadota</taxon>
        <taxon>Betaproteobacteria</taxon>
        <taxon>Burkholderiales</taxon>
        <taxon>Oxalobacteraceae</taxon>
        <taxon>Telluria group</taxon>
        <taxon>Duganella</taxon>
    </lineage>
</organism>
<reference evidence="1 2" key="1">
    <citation type="submission" date="2019-11" db="EMBL/GenBank/DDBJ databases">
        <title>Type strains purchased from KCTC, JCM and DSMZ.</title>
        <authorList>
            <person name="Lu H."/>
        </authorList>
    </citation>
    <scope>NUCLEOTIDE SEQUENCE [LARGE SCALE GENOMIC DNA]</scope>
    <source>
        <strain evidence="1 2">KCTC 22382</strain>
    </source>
</reference>
<sequence>MRFIWDPRKAKANLRQHGVSFDEAVTAFDDPEARMEFDHLHSDTEDRFCLLARSDKDRALVVSFCYRDADVIRIISARKASRGKKLAYLNR</sequence>
<dbReference type="Proteomes" id="UP000475582">
    <property type="component" value="Unassembled WGS sequence"/>
</dbReference>
<gene>
    <name evidence="1" type="ORF">GM676_09705</name>
</gene>
<proteinExistence type="predicted"/>